<evidence type="ECO:0000256" key="1">
    <source>
        <dbReference type="SAM" id="MobiDB-lite"/>
    </source>
</evidence>
<protein>
    <submittedName>
        <fullName evidence="2">Uncharacterized protein</fullName>
    </submittedName>
</protein>
<proteinExistence type="predicted"/>
<evidence type="ECO:0000313" key="3">
    <source>
        <dbReference type="Proteomes" id="UP000078492"/>
    </source>
</evidence>
<organism evidence="2 3">
    <name type="scientific">Trachymyrmex cornetzi</name>
    <dbReference type="NCBI Taxonomy" id="471704"/>
    <lineage>
        <taxon>Eukaryota</taxon>
        <taxon>Metazoa</taxon>
        <taxon>Ecdysozoa</taxon>
        <taxon>Arthropoda</taxon>
        <taxon>Hexapoda</taxon>
        <taxon>Insecta</taxon>
        <taxon>Pterygota</taxon>
        <taxon>Neoptera</taxon>
        <taxon>Endopterygota</taxon>
        <taxon>Hymenoptera</taxon>
        <taxon>Apocrita</taxon>
        <taxon>Aculeata</taxon>
        <taxon>Formicoidea</taxon>
        <taxon>Formicidae</taxon>
        <taxon>Myrmicinae</taxon>
        <taxon>Trachymyrmex</taxon>
    </lineage>
</organism>
<gene>
    <name evidence="2" type="ORF">ALC57_17027</name>
</gene>
<dbReference type="Proteomes" id="UP000078492">
    <property type="component" value="Unassembled WGS sequence"/>
</dbReference>
<dbReference type="AlphaFoldDB" id="A0A195DDC3"/>
<evidence type="ECO:0000313" key="2">
    <source>
        <dbReference type="EMBL" id="KYN10827.1"/>
    </source>
</evidence>
<dbReference type="EMBL" id="KQ980979">
    <property type="protein sequence ID" value="KYN10827.1"/>
    <property type="molecule type" value="Genomic_DNA"/>
</dbReference>
<keyword evidence="3" id="KW-1185">Reference proteome</keyword>
<name>A0A195DDC3_9HYME</name>
<reference evidence="2 3" key="1">
    <citation type="submission" date="2015-09" db="EMBL/GenBank/DDBJ databases">
        <title>Trachymyrmex cornetzi WGS genome.</title>
        <authorList>
            <person name="Nygaard S."/>
            <person name="Hu H."/>
            <person name="Boomsma J."/>
            <person name="Zhang G."/>
        </authorList>
    </citation>
    <scope>NUCLEOTIDE SEQUENCE [LARGE SCALE GENOMIC DNA]</scope>
    <source>
        <strain evidence="2">Tcor2-1</strain>
        <tissue evidence="2">Whole body</tissue>
    </source>
</reference>
<accession>A0A195DDC3</accession>
<sequence>MELRSRDYRVSRPEARSADHLEAEPNFTSRTMYDFRMQKGYRAMPIRIDQTVDKDIFSALLLHDAGRPVFYTTTWRCPRARGYRMSTGCVVRTMGKDISLNLLRKLDSENTRTERERERERERD</sequence>
<feature type="region of interest" description="Disordered" evidence="1">
    <location>
        <begin position="1"/>
        <end position="23"/>
    </location>
</feature>